<sequence>METKKIRDFQPGDLIQSFFLVKAAEYKTTSTNKSYLDLTLVDSTGEINAKIWDHSTETEPKCNVNMLVRIRGSVSEWQSRLQLKIDKIRVATQEDALNIGDFVPVAPYSPEAMYGEIEKYISMIENADIGKIVSTLVAANKEKLLLYPAAKQNHHAVRSGLLYHITTMLKMGEKVSEVYVSLNRDLLFAGIILHDIAKIAEMNASELGIVSEYTVEGELLGHIIQGIKMIDQTAVAVGADPEASLLLQHMVLSHHYEPEFGSPKRPMIPEAEILHYLDIMDARMYDMGRTLEKIEDGHFSDKVWLLNNRKLYKSSVKSSRVEKEPNTLF</sequence>
<dbReference type="GO" id="GO:0016787">
    <property type="term" value="F:hydrolase activity"/>
    <property type="evidence" value="ECO:0007669"/>
    <property type="project" value="UniProtKB-KW"/>
</dbReference>
<dbReference type="Pfam" id="PF01336">
    <property type="entry name" value="tRNA_anti-codon"/>
    <property type="match status" value="1"/>
</dbReference>
<name>A0A1I4J145_9FIRM</name>
<dbReference type="Gene3D" id="1.10.3210.10">
    <property type="entry name" value="Hypothetical protein af1432"/>
    <property type="match status" value="1"/>
</dbReference>
<dbReference type="InterPro" id="IPR003607">
    <property type="entry name" value="HD/PDEase_dom"/>
</dbReference>
<evidence type="ECO:0000256" key="1">
    <source>
        <dbReference type="ARBA" id="ARBA00022801"/>
    </source>
</evidence>
<dbReference type="RefSeq" id="WP_090934523.1">
    <property type="nucleotide sequence ID" value="NZ_FOTS01000010.1"/>
</dbReference>
<gene>
    <name evidence="4" type="ORF">SAMN04490355_101093</name>
</gene>
<dbReference type="AlphaFoldDB" id="A0A1I4J145"/>
<evidence type="ECO:0000259" key="2">
    <source>
        <dbReference type="Pfam" id="PF01336"/>
    </source>
</evidence>
<dbReference type="STRING" id="1123291.SAMN04490355_101093"/>
<dbReference type="GO" id="GO:0031125">
    <property type="term" value="P:rRNA 3'-end processing"/>
    <property type="evidence" value="ECO:0007669"/>
    <property type="project" value="TreeGrafter"/>
</dbReference>
<reference evidence="5" key="1">
    <citation type="submission" date="2016-10" db="EMBL/GenBank/DDBJ databases">
        <authorList>
            <person name="Varghese N."/>
            <person name="Submissions S."/>
        </authorList>
    </citation>
    <scope>NUCLEOTIDE SEQUENCE [LARGE SCALE GENOMIC DNA]</scope>
    <source>
        <strain evidence="5">DSM 13327</strain>
    </source>
</reference>
<dbReference type="InterPro" id="IPR012340">
    <property type="entry name" value="NA-bd_OB-fold"/>
</dbReference>
<dbReference type="OrthoDB" id="9778453at2"/>
<dbReference type="SUPFAM" id="SSF109604">
    <property type="entry name" value="HD-domain/PDEase-like"/>
    <property type="match status" value="1"/>
</dbReference>
<dbReference type="Proteomes" id="UP000199520">
    <property type="component" value="Unassembled WGS sequence"/>
</dbReference>
<evidence type="ECO:0000313" key="5">
    <source>
        <dbReference type="Proteomes" id="UP000199520"/>
    </source>
</evidence>
<keyword evidence="1" id="KW-0378">Hydrolase</keyword>
<proteinExistence type="predicted"/>
<dbReference type="InterPro" id="IPR004365">
    <property type="entry name" value="NA-bd_OB_tRNA"/>
</dbReference>
<feature type="domain" description="OB" evidence="2">
    <location>
        <begin position="30"/>
        <end position="90"/>
    </location>
</feature>
<dbReference type="InterPro" id="IPR050798">
    <property type="entry name" value="YhaM_exoribonuc/phosphodiest"/>
</dbReference>
<keyword evidence="5" id="KW-1185">Reference proteome</keyword>
<evidence type="ECO:0000313" key="4">
    <source>
        <dbReference type="EMBL" id="SFL60289.1"/>
    </source>
</evidence>
<dbReference type="GO" id="GO:0003676">
    <property type="term" value="F:nucleic acid binding"/>
    <property type="evidence" value="ECO:0007669"/>
    <property type="project" value="InterPro"/>
</dbReference>
<dbReference type="InterPro" id="IPR006674">
    <property type="entry name" value="HD_domain"/>
</dbReference>
<dbReference type="CDD" id="cd04492">
    <property type="entry name" value="YhaM_OBF_like"/>
    <property type="match status" value="1"/>
</dbReference>
<accession>A0A1I4J145</accession>
<dbReference type="PANTHER" id="PTHR37294">
    <property type="entry name" value="3'-5' EXORIBONUCLEASE YHAM"/>
    <property type="match status" value="1"/>
</dbReference>
<dbReference type="EMBL" id="FOTS01000010">
    <property type="protein sequence ID" value="SFL60289.1"/>
    <property type="molecule type" value="Genomic_DNA"/>
</dbReference>
<organism evidence="4 5">
    <name type="scientific">Pelosinus propionicus DSM 13327</name>
    <dbReference type="NCBI Taxonomy" id="1123291"/>
    <lineage>
        <taxon>Bacteria</taxon>
        <taxon>Bacillati</taxon>
        <taxon>Bacillota</taxon>
        <taxon>Negativicutes</taxon>
        <taxon>Selenomonadales</taxon>
        <taxon>Sporomusaceae</taxon>
        <taxon>Pelosinus</taxon>
    </lineage>
</organism>
<dbReference type="SUPFAM" id="SSF50249">
    <property type="entry name" value="Nucleic acid-binding proteins"/>
    <property type="match status" value="1"/>
</dbReference>
<dbReference type="Gene3D" id="2.40.50.140">
    <property type="entry name" value="Nucleic acid-binding proteins"/>
    <property type="match status" value="1"/>
</dbReference>
<dbReference type="CDD" id="cd00077">
    <property type="entry name" value="HDc"/>
    <property type="match status" value="1"/>
</dbReference>
<evidence type="ECO:0000259" key="3">
    <source>
        <dbReference type="Pfam" id="PF01966"/>
    </source>
</evidence>
<dbReference type="PANTHER" id="PTHR37294:SF1">
    <property type="entry name" value="3'-5' EXORIBONUCLEASE YHAM"/>
    <property type="match status" value="1"/>
</dbReference>
<protein>
    <submittedName>
        <fullName evidence="4">3'-5' exoribonuclease</fullName>
    </submittedName>
</protein>
<dbReference type="Pfam" id="PF01966">
    <property type="entry name" value="HD"/>
    <property type="match status" value="1"/>
</dbReference>
<feature type="domain" description="HD" evidence="3">
    <location>
        <begin position="164"/>
        <end position="282"/>
    </location>
</feature>